<sequence length="453" mass="50419">GRQHADHRGHGRGRHRGTGPPRRGRAPAARADHRTGGRGSGRRRGERRGRPHRRDRPDRHAGPDRRPHPPVVRRTDRQRRAVPPPHRGLQLDAVGLQRPQGAARRRHERAGRGLPVEHRCGAARRDRRRCRRGPADARGRPGADDDAGRHGGPDDRRRGHHRLRDGGAEPRHDGQRGPPPDQVRRRLDQDHGHRADPVDEGSRGPGLEARGAAHGLRHRARAEHARRGALPQRREHPRRRPRRGRPDLPRLLPRRRGARRGGGVRRGAVPDVHPAGQPGRLRRQGRQRAGAAGGLPRGDRGHRGADGEGARGGRPVPRRVGDRVRGHPGRRVARPRAGDVRAVHGHDADGRHRRGHPQRGLRHAHGGRGRHARTGPHRRRARRRRRPARRHHRPAGPRAHRRGDQGREADGPGDAHPRAAGARHRPGAVPRLLPAHPRARADRGADREALACL</sequence>
<accession>A0A6J4PDM3</accession>
<feature type="compositionally biased region" description="Basic and acidic residues" evidence="1">
    <location>
        <begin position="55"/>
        <end position="79"/>
    </location>
</feature>
<feature type="compositionally biased region" description="Basic residues" evidence="1">
    <location>
        <begin position="252"/>
        <end position="263"/>
    </location>
</feature>
<evidence type="ECO:0000313" key="2">
    <source>
        <dbReference type="EMBL" id="CAA9407118.1"/>
    </source>
</evidence>
<protein>
    <submittedName>
        <fullName evidence="2">Uncharacterized protein</fullName>
    </submittedName>
</protein>
<feature type="compositionally biased region" description="Basic and acidic residues" evidence="1">
    <location>
        <begin position="115"/>
        <end position="124"/>
    </location>
</feature>
<feature type="compositionally biased region" description="Basic residues" evidence="1">
    <location>
        <begin position="351"/>
        <end position="401"/>
    </location>
</feature>
<reference evidence="2" key="1">
    <citation type="submission" date="2020-02" db="EMBL/GenBank/DDBJ databases">
        <authorList>
            <person name="Meier V. D."/>
        </authorList>
    </citation>
    <scope>NUCLEOTIDE SEQUENCE</scope>
    <source>
        <strain evidence="2">AVDCRST_MAG66</strain>
    </source>
</reference>
<organism evidence="2">
    <name type="scientific">uncultured Pseudonocardia sp</name>
    <dbReference type="NCBI Taxonomy" id="211455"/>
    <lineage>
        <taxon>Bacteria</taxon>
        <taxon>Bacillati</taxon>
        <taxon>Actinomycetota</taxon>
        <taxon>Actinomycetes</taxon>
        <taxon>Pseudonocardiales</taxon>
        <taxon>Pseudonocardiaceae</taxon>
        <taxon>Pseudonocardia</taxon>
        <taxon>environmental samples</taxon>
    </lineage>
</organism>
<feature type="compositionally biased region" description="Basic and acidic residues" evidence="1">
    <location>
        <begin position="133"/>
        <end position="157"/>
    </location>
</feature>
<feature type="compositionally biased region" description="Basic residues" evidence="1">
    <location>
        <begin position="9"/>
        <end position="25"/>
    </location>
</feature>
<feature type="non-terminal residue" evidence="2">
    <location>
        <position position="1"/>
    </location>
</feature>
<feature type="compositionally biased region" description="Basic residues" evidence="1">
    <location>
        <begin position="40"/>
        <end position="54"/>
    </location>
</feature>
<dbReference type="AlphaFoldDB" id="A0A6J4PDM3"/>
<feature type="compositionally biased region" description="Basic and acidic residues" evidence="1">
    <location>
        <begin position="164"/>
        <end position="175"/>
    </location>
</feature>
<feature type="compositionally biased region" description="Basic and acidic residues" evidence="1">
    <location>
        <begin position="297"/>
        <end position="311"/>
    </location>
</feature>
<feature type="region of interest" description="Disordered" evidence="1">
    <location>
        <begin position="1"/>
        <end position="453"/>
    </location>
</feature>
<feature type="compositionally biased region" description="Basic and acidic residues" evidence="1">
    <location>
        <begin position="402"/>
        <end position="417"/>
    </location>
</feature>
<dbReference type="EMBL" id="CADCUS010000265">
    <property type="protein sequence ID" value="CAA9407118.1"/>
    <property type="molecule type" value="Genomic_DNA"/>
</dbReference>
<name>A0A6J4PDM3_9PSEU</name>
<gene>
    <name evidence="2" type="ORF">AVDCRST_MAG66-1822</name>
</gene>
<feature type="compositionally biased region" description="Basic and acidic residues" evidence="1">
    <location>
        <begin position="439"/>
        <end position="453"/>
    </location>
</feature>
<proteinExistence type="predicted"/>
<feature type="non-terminal residue" evidence="2">
    <location>
        <position position="453"/>
    </location>
</feature>
<evidence type="ECO:0000256" key="1">
    <source>
        <dbReference type="SAM" id="MobiDB-lite"/>
    </source>
</evidence>
<feature type="compositionally biased region" description="Basic and acidic residues" evidence="1">
    <location>
        <begin position="182"/>
        <end position="202"/>
    </location>
</feature>
<feature type="compositionally biased region" description="Basic and acidic residues" evidence="1">
    <location>
        <begin position="336"/>
        <end position="350"/>
    </location>
</feature>